<organism evidence="14 15">
    <name type="scientific">Hydrogenophaga bisanensis</name>
    <dbReference type="NCBI Taxonomy" id="439611"/>
    <lineage>
        <taxon>Bacteria</taxon>
        <taxon>Pseudomonadati</taxon>
        <taxon>Pseudomonadota</taxon>
        <taxon>Betaproteobacteria</taxon>
        <taxon>Burkholderiales</taxon>
        <taxon>Comamonadaceae</taxon>
        <taxon>Hydrogenophaga</taxon>
    </lineage>
</organism>
<accession>A0ABW2RAV2</accession>
<comment type="caution">
    <text evidence="14">The sequence shown here is derived from an EMBL/GenBank/DDBJ whole genome shotgun (WGS) entry which is preliminary data.</text>
</comment>
<dbReference type="PANTHER" id="PTHR45436:SF14">
    <property type="entry name" value="SENSOR PROTEIN QSEC"/>
    <property type="match status" value="1"/>
</dbReference>
<keyword evidence="6 12" id="KW-0812">Transmembrane</keyword>
<dbReference type="Pfam" id="PF08521">
    <property type="entry name" value="2CSK_N"/>
    <property type="match status" value="1"/>
</dbReference>
<dbReference type="Proteomes" id="UP001596495">
    <property type="component" value="Unassembled WGS sequence"/>
</dbReference>
<feature type="transmembrane region" description="Helical" evidence="12">
    <location>
        <begin position="155"/>
        <end position="178"/>
    </location>
</feature>
<keyword evidence="8 14" id="KW-0418">Kinase</keyword>
<comment type="subcellular location">
    <subcellularLocation>
        <location evidence="2">Membrane</location>
        <topology evidence="2">Multi-pass membrane protein</topology>
    </subcellularLocation>
</comment>
<dbReference type="SUPFAM" id="SSF55874">
    <property type="entry name" value="ATPase domain of HSP90 chaperone/DNA topoisomerase II/histidine kinase"/>
    <property type="match status" value="1"/>
</dbReference>
<dbReference type="EC" id="2.7.13.3" evidence="3"/>
<keyword evidence="15" id="KW-1185">Reference proteome</keyword>
<evidence type="ECO:0000313" key="15">
    <source>
        <dbReference type="Proteomes" id="UP001596495"/>
    </source>
</evidence>
<sequence length="435" mass="47285">MTSSERRSLPSILVRIRWTLAVVAILGSVVLAMVMRHVSQHEVNELLDQGLRESAEILQGTLAAMYREGSTPPQLTTHSDYEEHLIWQIVSSQTGAVVHRSHKAPEAPIATPSGVAMDDSADGLWRVVQLRMTSDGSWLLVGQSMREREEAQSEAVQYVTVAAMLLGAGVTLLLTLLLRRELSPLRDFSREVAAFDPLNPTSARAMTTRAELLPLAEALTTLGARLAQRIRSEQAFTAHAAHALRTPLAGIDVQLAMAAREAPAPLKERIATARQAAARLHQVMSALLTMFRSGEPPRQQSVDLADMILPLAPAGLSVDVPESSMVIVDPDLLSAVLLNLMDNAMRHGASRLSVQAGQEGSTWFIDLIDDGEGCTQEQLMAQRNRLEPGHHDPIRGGNGLGLTLADIVMRAHGGRVRLPDAAKGFHIRLEWPIVP</sequence>
<dbReference type="SMART" id="SM00387">
    <property type="entry name" value="HATPase_c"/>
    <property type="match status" value="1"/>
</dbReference>
<comment type="catalytic activity">
    <reaction evidence="1">
        <text>ATP + protein L-histidine = ADP + protein N-phospho-L-histidine.</text>
        <dbReference type="EC" id="2.7.13.3"/>
    </reaction>
</comment>
<dbReference type="InterPro" id="IPR013727">
    <property type="entry name" value="2CSK_N"/>
</dbReference>
<evidence type="ECO:0000313" key="14">
    <source>
        <dbReference type="EMBL" id="MFC7435203.1"/>
    </source>
</evidence>
<dbReference type="SMART" id="SM00388">
    <property type="entry name" value="HisKA"/>
    <property type="match status" value="1"/>
</dbReference>
<dbReference type="PANTHER" id="PTHR45436">
    <property type="entry name" value="SENSOR HISTIDINE KINASE YKOH"/>
    <property type="match status" value="1"/>
</dbReference>
<dbReference type="InterPro" id="IPR005467">
    <property type="entry name" value="His_kinase_dom"/>
</dbReference>
<dbReference type="EMBL" id="JBHTBX010000007">
    <property type="protein sequence ID" value="MFC7435203.1"/>
    <property type="molecule type" value="Genomic_DNA"/>
</dbReference>
<keyword evidence="9" id="KW-0067">ATP-binding</keyword>
<dbReference type="SUPFAM" id="SSF47384">
    <property type="entry name" value="Homodimeric domain of signal transducing histidine kinase"/>
    <property type="match status" value="1"/>
</dbReference>
<evidence type="ECO:0000256" key="2">
    <source>
        <dbReference type="ARBA" id="ARBA00004141"/>
    </source>
</evidence>
<evidence type="ECO:0000256" key="4">
    <source>
        <dbReference type="ARBA" id="ARBA00022553"/>
    </source>
</evidence>
<keyword evidence="7" id="KW-0547">Nucleotide-binding</keyword>
<dbReference type="GO" id="GO:0016301">
    <property type="term" value="F:kinase activity"/>
    <property type="evidence" value="ECO:0007669"/>
    <property type="project" value="UniProtKB-KW"/>
</dbReference>
<proteinExistence type="predicted"/>
<evidence type="ECO:0000256" key="6">
    <source>
        <dbReference type="ARBA" id="ARBA00022692"/>
    </source>
</evidence>
<evidence type="ECO:0000256" key="12">
    <source>
        <dbReference type="SAM" id="Phobius"/>
    </source>
</evidence>
<keyword evidence="4" id="KW-0597">Phosphoprotein</keyword>
<dbReference type="PROSITE" id="PS50109">
    <property type="entry name" value="HIS_KIN"/>
    <property type="match status" value="1"/>
</dbReference>
<dbReference type="CDD" id="cd00082">
    <property type="entry name" value="HisKA"/>
    <property type="match status" value="1"/>
</dbReference>
<evidence type="ECO:0000256" key="7">
    <source>
        <dbReference type="ARBA" id="ARBA00022741"/>
    </source>
</evidence>
<evidence type="ECO:0000256" key="9">
    <source>
        <dbReference type="ARBA" id="ARBA00022840"/>
    </source>
</evidence>
<evidence type="ECO:0000259" key="13">
    <source>
        <dbReference type="PROSITE" id="PS50109"/>
    </source>
</evidence>
<dbReference type="InterPro" id="IPR036097">
    <property type="entry name" value="HisK_dim/P_sf"/>
</dbReference>
<dbReference type="Gene3D" id="3.30.565.10">
    <property type="entry name" value="Histidine kinase-like ATPase, C-terminal domain"/>
    <property type="match status" value="1"/>
</dbReference>
<feature type="transmembrane region" description="Helical" evidence="12">
    <location>
        <begin position="12"/>
        <end position="35"/>
    </location>
</feature>
<evidence type="ECO:0000256" key="8">
    <source>
        <dbReference type="ARBA" id="ARBA00022777"/>
    </source>
</evidence>
<dbReference type="Pfam" id="PF00512">
    <property type="entry name" value="HisKA"/>
    <property type="match status" value="1"/>
</dbReference>
<evidence type="ECO:0000256" key="3">
    <source>
        <dbReference type="ARBA" id="ARBA00012438"/>
    </source>
</evidence>
<keyword evidence="5" id="KW-0808">Transferase</keyword>
<keyword evidence="10 12" id="KW-1133">Transmembrane helix</keyword>
<keyword evidence="11" id="KW-0902">Two-component regulatory system</keyword>
<dbReference type="InterPro" id="IPR003594">
    <property type="entry name" value="HATPase_dom"/>
</dbReference>
<dbReference type="InterPro" id="IPR036890">
    <property type="entry name" value="HATPase_C_sf"/>
</dbReference>
<evidence type="ECO:0000256" key="10">
    <source>
        <dbReference type="ARBA" id="ARBA00022989"/>
    </source>
</evidence>
<dbReference type="RefSeq" id="WP_382257520.1">
    <property type="nucleotide sequence ID" value="NZ_JBHTBX010000007.1"/>
</dbReference>
<dbReference type="Pfam" id="PF02518">
    <property type="entry name" value="HATPase_c"/>
    <property type="match status" value="1"/>
</dbReference>
<evidence type="ECO:0000256" key="5">
    <source>
        <dbReference type="ARBA" id="ARBA00022679"/>
    </source>
</evidence>
<dbReference type="CDD" id="cd00075">
    <property type="entry name" value="HATPase"/>
    <property type="match status" value="1"/>
</dbReference>
<dbReference type="InterPro" id="IPR050428">
    <property type="entry name" value="TCS_sensor_his_kinase"/>
</dbReference>
<evidence type="ECO:0000256" key="11">
    <source>
        <dbReference type="ARBA" id="ARBA00023012"/>
    </source>
</evidence>
<gene>
    <name evidence="14" type="ORF">ACFQNJ_11870</name>
</gene>
<dbReference type="Gene3D" id="1.10.287.130">
    <property type="match status" value="1"/>
</dbReference>
<protein>
    <recommendedName>
        <fullName evidence="3">histidine kinase</fullName>
        <ecNumber evidence="3">2.7.13.3</ecNumber>
    </recommendedName>
</protein>
<keyword evidence="12" id="KW-0472">Membrane</keyword>
<reference evidence="15" key="1">
    <citation type="journal article" date="2019" name="Int. J. Syst. Evol. Microbiol.">
        <title>The Global Catalogue of Microorganisms (GCM) 10K type strain sequencing project: providing services to taxonomists for standard genome sequencing and annotation.</title>
        <authorList>
            <consortium name="The Broad Institute Genomics Platform"/>
            <consortium name="The Broad Institute Genome Sequencing Center for Infectious Disease"/>
            <person name="Wu L."/>
            <person name="Ma J."/>
        </authorList>
    </citation>
    <scope>NUCLEOTIDE SEQUENCE [LARGE SCALE GENOMIC DNA]</scope>
    <source>
        <strain evidence="15">CCUG 54518</strain>
    </source>
</reference>
<feature type="domain" description="Histidine kinase" evidence="13">
    <location>
        <begin position="239"/>
        <end position="435"/>
    </location>
</feature>
<name>A0ABW2RAV2_9BURK</name>
<dbReference type="InterPro" id="IPR003661">
    <property type="entry name" value="HisK_dim/P_dom"/>
</dbReference>
<evidence type="ECO:0000256" key="1">
    <source>
        <dbReference type="ARBA" id="ARBA00000085"/>
    </source>
</evidence>